<sequence length="227" mass="24627">MSDGPLPGPATEQPPLTGDQLLSTTRTVRRRLDLGRPVPVEVVTDCIRIAVQAPSAGNRQAWHWVVITDPGIREKIGQYYLRAFHDKYPAAEARSRTSAISGPLSGAQARLVDSVVYLAENLGRVPVLLLPCLRLPEGRLPEGNQAAVWGSLLPAVWSYMLAARIRGLGTAWTTLHLAYETEIAELLGIPHDARQGALIPTAYHLGSEFRPALRAPLATAIHTNGWG</sequence>
<dbReference type="Gene3D" id="3.40.109.10">
    <property type="entry name" value="NADH Oxidase"/>
    <property type="match status" value="1"/>
</dbReference>
<evidence type="ECO:0000256" key="3">
    <source>
        <dbReference type="SAM" id="MobiDB-lite"/>
    </source>
</evidence>
<evidence type="ECO:0000256" key="2">
    <source>
        <dbReference type="ARBA" id="ARBA00023002"/>
    </source>
</evidence>
<name>A0ABZ1TR99_9ACTN</name>
<accession>A0ABZ1TR99</accession>
<dbReference type="InterPro" id="IPR029479">
    <property type="entry name" value="Nitroreductase"/>
</dbReference>
<feature type="domain" description="Nitroreductase" evidence="4">
    <location>
        <begin position="26"/>
        <end position="198"/>
    </location>
</feature>
<organism evidence="5 6">
    <name type="scientific">Kitasatospora purpeofusca</name>
    <dbReference type="NCBI Taxonomy" id="67352"/>
    <lineage>
        <taxon>Bacteria</taxon>
        <taxon>Bacillati</taxon>
        <taxon>Actinomycetota</taxon>
        <taxon>Actinomycetes</taxon>
        <taxon>Kitasatosporales</taxon>
        <taxon>Streptomycetaceae</taxon>
        <taxon>Kitasatospora</taxon>
    </lineage>
</organism>
<evidence type="ECO:0000259" key="4">
    <source>
        <dbReference type="Pfam" id="PF00881"/>
    </source>
</evidence>
<keyword evidence="6" id="KW-1185">Reference proteome</keyword>
<dbReference type="PANTHER" id="PTHR43673">
    <property type="entry name" value="NAD(P)H NITROREDUCTASE YDGI-RELATED"/>
    <property type="match status" value="1"/>
</dbReference>
<proteinExistence type="inferred from homology"/>
<dbReference type="Pfam" id="PF00881">
    <property type="entry name" value="Nitroreductase"/>
    <property type="match status" value="1"/>
</dbReference>
<evidence type="ECO:0000313" key="5">
    <source>
        <dbReference type="EMBL" id="WUQ81521.1"/>
    </source>
</evidence>
<gene>
    <name evidence="5" type="ORF">OHA16_00210</name>
</gene>
<protein>
    <submittedName>
        <fullName evidence="5">Nitroreductase family protein</fullName>
    </submittedName>
</protein>
<keyword evidence="2" id="KW-0560">Oxidoreductase</keyword>
<evidence type="ECO:0000313" key="6">
    <source>
        <dbReference type="Proteomes" id="UP001432222"/>
    </source>
</evidence>
<dbReference type="CDD" id="cd02062">
    <property type="entry name" value="Nitro_FMN_reductase"/>
    <property type="match status" value="1"/>
</dbReference>
<dbReference type="Proteomes" id="UP001432222">
    <property type="component" value="Chromosome"/>
</dbReference>
<dbReference type="InterPro" id="IPR000415">
    <property type="entry name" value="Nitroreductase-like"/>
</dbReference>
<dbReference type="PANTHER" id="PTHR43673:SF10">
    <property type="entry name" value="NADH DEHYDROGENASE_NAD(P)H NITROREDUCTASE XCC3605-RELATED"/>
    <property type="match status" value="1"/>
</dbReference>
<dbReference type="SUPFAM" id="SSF55469">
    <property type="entry name" value="FMN-dependent nitroreductase-like"/>
    <property type="match status" value="1"/>
</dbReference>
<dbReference type="RefSeq" id="WP_328952596.1">
    <property type="nucleotide sequence ID" value="NZ_CP108110.1"/>
</dbReference>
<reference evidence="5" key="1">
    <citation type="submission" date="2022-10" db="EMBL/GenBank/DDBJ databases">
        <title>The complete genomes of actinobacterial strains from the NBC collection.</title>
        <authorList>
            <person name="Joergensen T.S."/>
            <person name="Alvarez Arevalo M."/>
            <person name="Sterndorff E.B."/>
            <person name="Faurdal D."/>
            <person name="Vuksanovic O."/>
            <person name="Mourched A.-S."/>
            <person name="Charusanti P."/>
            <person name="Shaw S."/>
            <person name="Blin K."/>
            <person name="Weber T."/>
        </authorList>
    </citation>
    <scope>NUCLEOTIDE SEQUENCE</scope>
    <source>
        <strain evidence="5">NBC_00222</strain>
    </source>
</reference>
<comment type="similarity">
    <text evidence="1">Belongs to the nitroreductase family.</text>
</comment>
<dbReference type="EMBL" id="CP108110">
    <property type="protein sequence ID" value="WUQ81521.1"/>
    <property type="molecule type" value="Genomic_DNA"/>
</dbReference>
<evidence type="ECO:0000256" key="1">
    <source>
        <dbReference type="ARBA" id="ARBA00007118"/>
    </source>
</evidence>
<feature type="region of interest" description="Disordered" evidence="3">
    <location>
        <begin position="1"/>
        <end position="20"/>
    </location>
</feature>